<dbReference type="AlphaFoldDB" id="A0A2N5W9B2"/>
<dbReference type="PANTHER" id="PTHR34605:SF3">
    <property type="entry name" value="P CELL-TYPE AGGLUTINATION PROTEIN MAP4-LIKE-RELATED"/>
    <property type="match status" value="1"/>
</dbReference>
<dbReference type="Proteomes" id="UP000235388">
    <property type="component" value="Unassembled WGS sequence"/>
</dbReference>
<evidence type="ECO:0008006" key="3">
    <source>
        <dbReference type="Google" id="ProtNLM"/>
    </source>
</evidence>
<sequence>MNLSKHKDPIPPFTPYLLNTIPNCVNLMLIEDYLCLTSFLSRGATPSVPGPLEQHMLGGWKPNNLVAYNAGVKKFLKYKRSTSELPFNLLATKDNVVQFCFWAGRVRDSQSKHEVAAKTISQYLFALKAWHLFHDVPFPKEALPRISILLLSSKWINASRPLKESKGAVKLTHLQALVSNLTNGTKKDQVLSDMAIVAFWGLARLAELTYHTISGPAPLSKNWQTRSGAMDPGGLIAAHPKGVRTPPQTPKKRRAGAARLPNQAFKPPHPARRPHAYKWREDGRLGVRPRRTGVLAMHACPEGVQALHALRTGVYGLHACVPAVHTCPEGVQGLHALRKGVHGQHACLAGPHAKPAVLTPFVGMRTAFGGACARPSGVPLSSPWIQITEIGGPLCPFAAVV</sequence>
<proteinExistence type="predicted"/>
<evidence type="ECO:0000313" key="2">
    <source>
        <dbReference type="Proteomes" id="UP000235388"/>
    </source>
</evidence>
<dbReference type="PANTHER" id="PTHR34605">
    <property type="entry name" value="PHAGE_INTEGRASE DOMAIN-CONTAINING PROTEIN"/>
    <property type="match status" value="1"/>
</dbReference>
<gene>
    <name evidence="1" type="ORF">PCANC_00278</name>
</gene>
<dbReference type="InterPro" id="IPR052925">
    <property type="entry name" value="Phage_Integrase-like_Recomb"/>
</dbReference>
<reference evidence="1 2" key="1">
    <citation type="submission" date="2017-11" db="EMBL/GenBank/DDBJ databases">
        <title>De novo assembly and phasing of dikaryotic genomes from two isolates of Puccinia coronata f. sp. avenae, the causal agent of oat crown rust.</title>
        <authorList>
            <person name="Miller M.E."/>
            <person name="Zhang Y."/>
            <person name="Omidvar V."/>
            <person name="Sperschneider J."/>
            <person name="Schwessinger B."/>
            <person name="Raley C."/>
            <person name="Palmer J.M."/>
            <person name="Garnica D."/>
            <person name="Upadhyaya N."/>
            <person name="Rathjen J."/>
            <person name="Taylor J.M."/>
            <person name="Park R.F."/>
            <person name="Dodds P.N."/>
            <person name="Hirsch C.D."/>
            <person name="Kianian S.F."/>
            <person name="Figueroa M."/>
        </authorList>
    </citation>
    <scope>NUCLEOTIDE SEQUENCE [LARGE SCALE GENOMIC DNA]</scope>
    <source>
        <strain evidence="1">12NC29</strain>
    </source>
</reference>
<dbReference type="OrthoDB" id="3254696at2759"/>
<comment type="caution">
    <text evidence="1">The sequence shown here is derived from an EMBL/GenBank/DDBJ whole genome shotgun (WGS) entry which is preliminary data.</text>
</comment>
<evidence type="ECO:0000313" key="1">
    <source>
        <dbReference type="EMBL" id="PLW58830.1"/>
    </source>
</evidence>
<name>A0A2N5W9B2_9BASI</name>
<protein>
    <recommendedName>
        <fullName evidence="3">Core-binding (CB) domain-containing protein</fullName>
    </recommendedName>
</protein>
<organism evidence="1 2">
    <name type="scientific">Puccinia coronata f. sp. avenae</name>
    <dbReference type="NCBI Taxonomy" id="200324"/>
    <lineage>
        <taxon>Eukaryota</taxon>
        <taxon>Fungi</taxon>
        <taxon>Dikarya</taxon>
        <taxon>Basidiomycota</taxon>
        <taxon>Pucciniomycotina</taxon>
        <taxon>Pucciniomycetes</taxon>
        <taxon>Pucciniales</taxon>
        <taxon>Pucciniaceae</taxon>
        <taxon>Puccinia</taxon>
    </lineage>
</organism>
<keyword evidence="2" id="KW-1185">Reference proteome</keyword>
<dbReference type="EMBL" id="PGCJ01000001">
    <property type="protein sequence ID" value="PLW58830.1"/>
    <property type="molecule type" value="Genomic_DNA"/>
</dbReference>
<accession>A0A2N5W9B2</accession>